<protein>
    <submittedName>
        <fullName evidence="3">Polyketide cyclase</fullName>
    </submittedName>
</protein>
<dbReference type="GeneID" id="300113753"/>
<dbReference type="Pfam" id="PF08327">
    <property type="entry name" value="AHSA1"/>
    <property type="match status" value="1"/>
</dbReference>
<feature type="domain" description="Activator of Hsp90 ATPase homologue 1/2-like C-terminal" evidence="2">
    <location>
        <begin position="12"/>
        <end position="151"/>
    </location>
</feature>
<dbReference type="EMBL" id="CP031742">
    <property type="protein sequence ID" value="AXQ54195.1"/>
    <property type="molecule type" value="Genomic_DNA"/>
</dbReference>
<dbReference type="KEGG" id="sky:D0C37_06000"/>
<organism evidence="3 4">
    <name type="scientific">Streptomyces koyangensis</name>
    <dbReference type="NCBI Taxonomy" id="188770"/>
    <lineage>
        <taxon>Bacteria</taxon>
        <taxon>Bacillati</taxon>
        <taxon>Actinomycetota</taxon>
        <taxon>Actinomycetes</taxon>
        <taxon>Kitasatosporales</taxon>
        <taxon>Streptomycetaceae</taxon>
        <taxon>Streptomyces</taxon>
        <taxon>Streptomyces aurantiacus group</taxon>
    </lineage>
</organism>
<evidence type="ECO:0000313" key="4">
    <source>
        <dbReference type="Proteomes" id="UP000259636"/>
    </source>
</evidence>
<dbReference type="InterPro" id="IPR013538">
    <property type="entry name" value="ASHA1/2-like_C"/>
</dbReference>
<accession>A0A385D766</accession>
<evidence type="ECO:0000259" key="2">
    <source>
        <dbReference type="Pfam" id="PF08327"/>
    </source>
</evidence>
<evidence type="ECO:0000313" key="3">
    <source>
        <dbReference type="EMBL" id="AXQ54195.1"/>
    </source>
</evidence>
<name>A0A385D766_9ACTN</name>
<dbReference type="InterPro" id="IPR023393">
    <property type="entry name" value="START-like_dom_sf"/>
</dbReference>
<reference evidence="3 4" key="1">
    <citation type="submission" date="2018-08" db="EMBL/GenBank/DDBJ databases">
        <authorList>
            <person name="Ferrada E.E."/>
            <person name="Latorre B.A."/>
        </authorList>
    </citation>
    <scope>NUCLEOTIDE SEQUENCE [LARGE SCALE GENOMIC DNA]</scope>
    <source>
        <strain evidence="3 4">VK-A60T</strain>
    </source>
</reference>
<comment type="similarity">
    <text evidence="1">Belongs to the AHA1 family.</text>
</comment>
<dbReference type="Proteomes" id="UP000259636">
    <property type="component" value="Chromosome"/>
</dbReference>
<dbReference type="SUPFAM" id="SSF55961">
    <property type="entry name" value="Bet v1-like"/>
    <property type="match status" value="1"/>
</dbReference>
<dbReference type="RefSeq" id="WP_101280473.1">
    <property type="nucleotide sequence ID" value="NZ_CP031742.1"/>
</dbReference>
<dbReference type="Gene3D" id="3.30.530.20">
    <property type="match status" value="1"/>
</dbReference>
<evidence type="ECO:0000256" key="1">
    <source>
        <dbReference type="ARBA" id="ARBA00006817"/>
    </source>
</evidence>
<sequence>MYTTHVTHRVHAPRAAVYRALLDPEAVARWRAPDGMTAEVHSFEPRVGGTFRISLTYEDPAYAGKSGEATDTYQGHFAELVPGERVVEVLAFETDSPGLDAPMRLTTVLTDAPGAATDVHVTHENVPDAVPPADNETGTRMSLANLARVVEEAL</sequence>
<gene>
    <name evidence="3" type="ORF">D0C37_06000</name>
</gene>
<dbReference type="AlphaFoldDB" id="A0A385D766"/>
<proteinExistence type="inferred from homology"/>